<dbReference type="NCBIfam" id="TIGR00150">
    <property type="entry name" value="T6A_YjeE"/>
    <property type="match status" value="1"/>
</dbReference>
<organism evidence="1 2">
    <name type="scientific">Campylobacter devanensis</name>
    <dbReference type="NCBI Taxonomy" id="3161138"/>
    <lineage>
        <taxon>Bacteria</taxon>
        <taxon>Pseudomonadati</taxon>
        <taxon>Campylobacterota</taxon>
        <taxon>Epsilonproteobacteria</taxon>
        <taxon>Campylobacterales</taxon>
        <taxon>Campylobacteraceae</taxon>
        <taxon>Campylobacter</taxon>
    </lineage>
</organism>
<keyword evidence="1" id="KW-0012">Acyltransferase</keyword>
<dbReference type="GO" id="GO:0061711">
    <property type="term" value="F:tRNA N(6)-L-threonylcarbamoyladenine synthase activity"/>
    <property type="evidence" value="ECO:0007669"/>
    <property type="project" value="UniProtKB-EC"/>
</dbReference>
<reference evidence="1 2" key="1">
    <citation type="journal article" date="2017" name="Genome Biol. Evol.">
        <title>Comparative Genomic Analysis Identifies a Campylobacter Clade Deficient in Selenium Metabolism.</title>
        <authorList>
            <person name="Miller W.G."/>
            <person name="Yee E."/>
            <person name="Lopes B.S."/>
            <person name="Chapman M.H."/>
            <person name="Huynh S."/>
            <person name="Bono J.L."/>
            <person name="Parker C.T."/>
            <person name="Strachan N.J.C."/>
            <person name="Forbes K.J."/>
        </authorList>
    </citation>
    <scope>NUCLEOTIDE SEQUENCE [LARGE SCALE GENOMIC DNA]</scope>
    <source>
        <strain evidence="1 2">NCTC 13003</strain>
    </source>
</reference>
<sequence>MLKRFKLGLNELDTLINELPNSGIIALRGNLASGKTTLSKAIINKNNPAIVTSPTFSIMQDYGQIYHYDIYQGGFEAIKRNGLYENLYEDGLHIVEWADDELLKFANKNGLDICIVDIIVSGNERVYEVRYA</sequence>
<keyword evidence="1" id="KW-0808">Transferase</keyword>
<proteinExistence type="predicted"/>
<dbReference type="SUPFAM" id="SSF52540">
    <property type="entry name" value="P-loop containing nucleoside triphosphate hydrolases"/>
    <property type="match status" value="1"/>
</dbReference>
<evidence type="ECO:0000313" key="1">
    <source>
        <dbReference type="EMBL" id="ARQ99069.1"/>
    </source>
</evidence>
<dbReference type="Proteomes" id="UP000194309">
    <property type="component" value="Chromosome"/>
</dbReference>
<protein>
    <submittedName>
        <fullName evidence="1">N6-L-threonylcarbamoyladenine synthase, TsaE subunit</fullName>
        <ecNumber evidence="1">2.3.1.234</ecNumber>
    </submittedName>
</protein>
<dbReference type="EC" id="2.3.1.234" evidence="1"/>
<dbReference type="AlphaFoldDB" id="A0A1X9SS32"/>
<dbReference type="Gene3D" id="3.40.50.300">
    <property type="entry name" value="P-loop containing nucleotide triphosphate hydrolases"/>
    <property type="match status" value="1"/>
</dbReference>
<dbReference type="Pfam" id="PF02367">
    <property type="entry name" value="TsaE"/>
    <property type="match status" value="1"/>
</dbReference>
<dbReference type="InterPro" id="IPR003442">
    <property type="entry name" value="T6A_TsaE"/>
</dbReference>
<dbReference type="InterPro" id="IPR027417">
    <property type="entry name" value="P-loop_NTPase"/>
</dbReference>
<accession>A0A1X9SS32</accession>
<evidence type="ECO:0000313" key="2">
    <source>
        <dbReference type="Proteomes" id="UP000194309"/>
    </source>
</evidence>
<dbReference type="STRING" id="1660064.CIGN_0780"/>
<dbReference type="EMBL" id="CP018788">
    <property type="protein sequence ID" value="ARQ99069.1"/>
    <property type="molecule type" value="Genomic_DNA"/>
</dbReference>
<dbReference type="GO" id="GO:0002949">
    <property type="term" value="P:tRNA threonylcarbamoyladenosine modification"/>
    <property type="evidence" value="ECO:0007669"/>
    <property type="project" value="InterPro"/>
</dbReference>
<dbReference type="OrthoDB" id="9815896at2"/>
<gene>
    <name evidence="1" type="primary">tsaE</name>
    <name evidence="1" type="ORF">CIGN_0780</name>
</gene>
<name>A0A1X9SS32_9BACT</name>
<accession>A0A381D9P5</accession>
<dbReference type="KEGG" id="cdev:CIGN_0780"/>
<keyword evidence="2" id="KW-1185">Reference proteome</keyword>